<organism evidence="3 4">
    <name type="scientific">Dactylosporangium vinaceum</name>
    <dbReference type="NCBI Taxonomy" id="53362"/>
    <lineage>
        <taxon>Bacteria</taxon>
        <taxon>Bacillati</taxon>
        <taxon>Actinomycetota</taxon>
        <taxon>Actinomycetes</taxon>
        <taxon>Micromonosporales</taxon>
        <taxon>Micromonosporaceae</taxon>
        <taxon>Dactylosporangium</taxon>
    </lineage>
</organism>
<dbReference type="Proteomes" id="UP001589608">
    <property type="component" value="Unassembled WGS sequence"/>
</dbReference>
<dbReference type="Gene3D" id="3.40.630.120">
    <property type="match status" value="1"/>
</dbReference>
<protein>
    <submittedName>
        <fullName evidence="3">Acyltransferase domain-containing protein</fullName>
    </submittedName>
</protein>
<comment type="caution">
    <text evidence="3">The sequence shown here is derived from an EMBL/GenBank/DDBJ whole genome shotgun (WGS) entry which is preliminary data.</text>
</comment>
<sequence length="318" mass="35894">MDLEKITAALGVRPEHVARVQELAGDHPSAPLPPRSDAPAILDRLQVPAADAAEILAAWPEPGSPLWTPELRWLLDRSTALVRADLGGHEWLPPGPELDRDRGPAWRHLYVYTFLALVDVVTQYHRSHGIGAEVTWATLADLGRNLGVDRRMRGQGWPVMQAWLTLHFRGGIYELGRLQHQRGGTAIGLHIADAGPLAPDLIDASLDAARAFFPAHFPHEPYTAFSCGSWLLDPQLREYLPPDSNIVRFQDRFTLDEPYVPAEGLDPDLEVRRFVFRDLTTPLDDLPRRTLLQRAVIEHWKAGRHWHWRTGRFPFGDH</sequence>
<name>A0ABV5MHT6_9ACTN</name>
<evidence type="ECO:0000259" key="2">
    <source>
        <dbReference type="Pfam" id="PF18164"/>
    </source>
</evidence>
<keyword evidence="3" id="KW-0012">Acyltransferase</keyword>
<dbReference type="GO" id="GO:0016746">
    <property type="term" value="F:acyltransferase activity"/>
    <property type="evidence" value="ECO:0007669"/>
    <property type="project" value="UniProtKB-KW"/>
</dbReference>
<reference evidence="3 4" key="1">
    <citation type="submission" date="2024-09" db="EMBL/GenBank/DDBJ databases">
        <authorList>
            <person name="Sun Q."/>
            <person name="Mori K."/>
        </authorList>
    </citation>
    <scope>NUCLEOTIDE SEQUENCE [LARGE SCALE GENOMIC DNA]</scope>
    <source>
        <strain evidence="3 4">JCM 3307</strain>
    </source>
</reference>
<gene>
    <name evidence="3" type="ORF">ACFFTR_35500</name>
</gene>
<feature type="domain" description="N-acyltransferase N-terminal" evidence="1">
    <location>
        <begin position="37"/>
        <end position="170"/>
    </location>
</feature>
<dbReference type="Pfam" id="PF18082">
    <property type="entry name" value="NAT_N"/>
    <property type="match status" value="1"/>
</dbReference>
<proteinExistence type="predicted"/>
<dbReference type="RefSeq" id="WP_223102967.1">
    <property type="nucleotide sequence ID" value="NZ_CP061913.1"/>
</dbReference>
<accession>A0ABV5MHT6</accession>
<dbReference type="Pfam" id="PF18164">
    <property type="entry name" value="GNAT_C"/>
    <property type="match status" value="1"/>
</dbReference>
<dbReference type="EMBL" id="JBHMCA010000057">
    <property type="protein sequence ID" value="MFB9448422.1"/>
    <property type="molecule type" value="Genomic_DNA"/>
</dbReference>
<evidence type="ECO:0000313" key="3">
    <source>
        <dbReference type="EMBL" id="MFB9448422.1"/>
    </source>
</evidence>
<feature type="domain" description="GNAT-like C-terminal" evidence="2">
    <location>
        <begin position="177"/>
        <end position="313"/>
    </location>
</feature>
<dbReference type="InterPro" id="IPR041273">
    <property type="entry name" value="NAT_N"/>
</dbReference>
<keyword evidence="4" id="KW-1185">Reference proteome</keyword>
<keyword evidence="3" id="KW-0808">Transferase</keyword>
<evidence type="ECO:0000313" key="4">
    <source>
        <dbReference type="Proteomes" id="UP001589608"/>
    </source>
</evidence>
<evidence type="ECO:0000259" key="1">
    <source>
        <dbReference type="Pfam" id="PF18082"/>
    </source>
</evidence>
<dbReference type="InterPro" id="IPR041644">
    <property type="entry name" value="GNAT_C"/>
</dbReference>